<evidence type="ECO:0000256" key="12">
    <source>
        <dbReference type="RuleBase" id="RU000679"/>
    </source>
</evidence>
<comment type="subcellular location">
    <subcellularLocation>
        <location evidence="1">Membrane</location>
        <topology evidence="1">Multi-pass membrane protein</topology>
    </subcellularLocation>
</comment>
<dbReference type="EMBL" id="VSRR010019694">
    <property type="protein sequence ID" value="MPC62451.1"/>
    <property type="molecule type" value="Genomic_DNA"/>
</dbReference>
<comment type="caution">
    <text evidence="15">The sequence shown here is derived from an EMBL/GenBank/DDBJ whole genome shotgun (WGS) entry which is preliminary data.</text>
</comment>
<gene>
    <name evidence="15" type="primary">Asic5</name>
    <name evidence="15" type="ORF">E2C01_056536</name>
</gene>
<evidence type="ECO:0000256" key="11">
    <source>
        <dbReference type="ARBA" id="ARBA00023303"/>
    </source>
</evidence>
<evidence type="ECO:0000256" key="7">
    <source>
        <dbReference type="ARBA" id="ARBA00023053"/>
    </source>
</evidence>
<dbReference type="GO" id="GO:0015280">
    <property type="term" value="F:ligand-gated sodium channel activity"/>
    <property type="evidence" value="ECO:0007669"/>
    <property type="project" value="TreeGrafter"/>
</dbReference>
<evidence type="ECO:0000256" key="2">
    <source>
        <dbReference type="ARBA" id="ARBA00007193"/>
    </source>
</evidence>
<feature type="region of interest" description="Disordered" evidence="13">
    <location>
        <begin position="231"/>
        <end position="350"/>
    </location>
</feature>
<dbReference type="Pfam" id="PF00858">
    <property type="entry name" value="ASC"/>
    <property type="match status" value="1"/>
</dbReference>
<protein>
    <submittedName>
        <fullName evidence="15">Acid-sensing ion channel 5</fullName>
    </submittedName>
</protein>
<feature type="compositionally biased region" description="Polar residues" evidence="13">
    <location>
        <begin position="300"/>
        <end position="322"/>
    </location>
</feature>
<feature type="transmembrane region" description="Helical" evidence="14">
    <location>
        <begin position="52"/>
        <end position="73"/>
    </location>
</feature>
<keyword evidence="9 14" id="KW-0472">Membrane</keyword>
<keyword evidence="7" id="KW-0915">Sodium</keyword>
<evidence type="ECO:0000256" key="14">
    <source>
        <dbReference type="SAM" id="Phobius"/>
    </source>
</evidence>
<evidence type="ECO:0000313" key="15">
    <source>
        <dbReference type="EMBL" id="MPC62451.1"/>
    </source>
</evidence>
<accession>A0A5B7GQL1</accession>
<reference evidence="15 16" key="1">
    <citation type="submission" date="2019-05" db="EMBL/GenBank/DDBJ databases">
        <title>Another draft genome of Portunus trituberculatus and its Hox gene families provides insights of decapod evolution.</title>
        <authorList>
            <person name="Jeong J.-H."/>
            <person name="Song I."/>
            <person name="Kim S."/>
            <person name="Choi T."/>
            <person name="Kim D."/>
            <person name="Ryu S."/>
            <person name="Kim W."/>
        </authorList>
    </citation>
    <scope>NUCLEOTIDE SEQUENCE [LARGE SCALE GENOMIC DNA]</scope>
    <source>
        <tissue evidence="15">Muscle</tissue>
    </source>
</reference>
<feature type="compositionally biased region" description="Polar residues" evidence="13">
    <location>
        <begin position="247"/>
        <end position="266"/>
    </location>
</feature>
<dbReference type="AlphaFoldDB" id="A0A5B7GQL1"/>
<evidence type="ECO:0000313" key="16">
    <source>
        <dbReference type="Proteomes" id="UP000324222"/>
    </source>
</evidence>
<keyword evidence="5 12" id="KW-0812">Transmembrane</keyword>
<feature type="compositionally biased region" description="Basic and acidic residues" evidence="13">
    <location>
        <begin position="323"/>
        <end position="337"/>
    </location>
</feature>
<proteinExistence type="inferred from homology"/>
<name>A0A5B7GQL1_PORTR</name>
<keyword evidence="4 12" id="KW-0894">Sodium channel</keyword>
<keyword evidence="10 12" id="KW-0739">Sodium transport</keyword>
<keyword evidence="6 14" id="KW-1133">Transmembrane helix</keyword>
<keyword evidence="3 12" id="KW-0813">Transport</keyword>
<evidence type="ECO:0000256" key="1">
    <source>
        <dbReference type="ARBA" id="ARBA00004141"/>
    </source>
</evidence>
<dbReference type="PANTHER" id="PTHR11690">
    <property type="entry name" value="AMILORIDE-SENSITIVE SODIUM CHANNEL-RELATED"/>
    <property type="match status" value="1"/>
</dbReference>
<evidence type="ECO:0000256" key="3">
    <source>
        <dbReference type="ARBA" id="ARBA00022448"/>
    </source>
</evidence>
<keyword evidence="8 12" id="KW-0406">Ion transport</keyword>
<evidence type="ECO:0000256" key="8">
    <source>
        <dbReference type="ARBA" id="ARBA00023065"/>
    </source>
</evidence>
<keyword evidence="11 12" id="KW-0407">Ion channel</keyword>
<dbReference type="Proteomes" id="UP000324222">
    <property type="component" value="Unassembled WGS sequence"/>
</dbReference>
<dbReference type="InterPro" id="IPR001873">
    <property type="entry name" value="ENaC"/>
</dbReference>
<sequence>MVITVVRSAGAEGDEAQVGYCSVVRNTLHDFWDSTTLAGLSHSRQRHPVMKLVWVLLFLAGLAATVFDVYNVINNYSQRPYSTQMKPKNVASTMLPAITVCNQNSIQCSKLLSLMFEKMRSDDINLSKDLEQLYLISQCAFKTLKCDLVLLEYQKHLEYLGDTGKIPVTLMKGDTCMDCEVMIKMWSEECEENPLPPQPYDFWWKRNNCTNNFFNVEGVLKSLKLNKLPDSLDECPRQPPAPMPVSEGNSSLSSMQTSSGNDSAQFSLDDLPEGSQDDSRKSSDDSISSTPGLDELRGGTESNLSPTTDTPLNTVDSATDSVTSDKAKTPGDPDVTSRRKREAKSKLTGDGNLQVYTKKRMESSQQYNNKVNFLTQYMRLSDDIKKQLGYSFEDLILDCKFMGYNCTNSRSA</sequence>
<evidence type="ECO:0000256" key="4">
    <source>
        <dbReference type="ARBA" id="ARBA00022461"/>
    </source>
</evidence>
<evidence type="ECO:0000256" key="6">
    <source>
        <dbReference type="ARBA" id="ARBA00022989"/>
    </source>
</evidence>
<keyword evidence="16" id="KW-1185">Reference proteome</keyword>
<dbReference type="PANTHER" id="PTHR11690:SF248">
    <property type="entry name" value="PICKPOCKET 17, ISOFORM A"/>
    <property type="match status" value="1"/>
</dbReference>
<evidence type="ECO:0000256" key="13">
    <source>
        <dbReference type="SAM" id="MobiDB-lite"/>
    </source>
</evidence>
<organism evidence="15 16">
    <name type="scientific">Portunus trituberculatus</name>
    <name type="common">Swimming crab</name>
    <name type="synonym">Neptunus trituberculatus</name>
    <dbReference type="NCBI Taxonomy" id="210409"/>
    <lineage>
        <taxon>Eukaryota</taxon>
        <taxon>Metazoa</taxon>
        <taxon>Ecdysozoa</taxon>
        <taxon>Arthropoda</taxon>
        <taxon>Crustacea</taxon>
        <taxon>Multicrustacea</taxon>
        <taxon>Malacostraca</taxon>
        <taxon>Eumalacostraca</taxon>
        <taxon>Eucarida</taxon>
        <taxon>Decapoda</taxon>
        <taxon>Pleocyemata</taxon>
        <taxon>Brachyura</taxon>
        <taxon>Eubrachyura</taxon>
        <taxon>Portunoidea</taxon>
        <taxon>Portunidae</taxon>
        <taxon>Portuninae</taxon>
        <taxon>Portunus</taxon>
    </lineage>
</organism>
<dbReference type="GO" id="GO:0005886">
    <property type="term" value="C:plasma membrane"/>
    <property type="evidence" value="ECO:0007669"/>
    <property type="project" value="TreeGrafter"/>
</dbReference>
<evidence type="ECO:0000256" key="9">
    <source>
        <dbReference type="ARBA" id="ARBA00023136"/>
    </source>
</evidence>
<evidence type="ECO:0000256" key="5">
    <source>
        <dbReference type="ARBA" id="ARBA00022692"/>
    </source>
</evidence>
<evidence type="ECO:0000256" key="10">
    <source>
        <dbReference type="ARBA" id="ARBA00023201"/>
    </source>
</evidence>
<comment type="similarity">
    <text evidence="2 12">Belongs to the amiloride-sensitive sodium channel (TC 1.A.6) family.</text>
</comment>
<dbReference type="OrthoDB" id="6382381at2759"/>